<dbReference type="Pfam" id="PF12833">
    <property type="entry name" value="HTH_18"/>
    <property type="match status" value="1"/>
</dbReference>
<dbReference type="PROSITE" id="PS01124">
    <property type="entry name" value="HTH_ARAC_FAMILY_2"/>
    <property type="match status" value="1"/>
</dbReference>
<evidence type="ECO:0000313" key="5">
    <source>
        <dbReference type="EMBL" id="SPF79197.1"/>
    </source>
</evidence>
<accession>A0A2R8ATH7</accession>
<dbReference type="GO" id="GO:0043565">
    <property type="term" value="F:sequence-specific DNA binding"/>
    <property type="evidence" value="ECO:0007669"/>
    <property type="project" value="InterPro"/>
</dbReference>
<dbReference type="GO" id="GO:0003700">
    <property type="term" value="F:DNA-binding transcription factor activity"/>
    <property type="evidence" value="ECO:0007669"/>
    <property type="project" value="InterPro"/>
</dbReference>
<proteinExistence type="predicted"/>
<dbReference type="PANTHER" id="PTHR43280">
    <property type="entry name" value="ARAC-FAMILY TRANSCRIPTIONAL REGULATOR"/>
    <property type="match status" value="1"/>
</dbReference>
<evidence type="ECO:0000259" key="4">
    <source>
        <dbReference type="PROSITE" id="PS01124"/>
    </source>
</evidence>
<dbReference type="PANTHER" id="PTHR43280:SF2">
    <property type="entry name" value="HTH-TYPE TRANSCRIPTIONAL REGULATOR EXSA"/>
    <property type="match status" value="1"/>
</dbReference>
<evidence type="ECO:0000256" key="2">
    <source>
        <dbReference type="ARBA" id="ARBA00023125"/>
    </source>
</evidence>
<keyword evidence="6" id="KW-1185">Reference proteome</keyword>
<evidence type="ECO:0000313" key="6">
    <source>
        <dbReference type="Proteomes" id="UP000244911"/>
    </source>
</evidence>
<keyword evidence="3" id="KW-0804">Transcription</keyword>
<keyword evidence="2" id="KW-0238">DNA-binding</keyword>
<sequence>MKDMIQHPIQVDILMSDGFVLTELSAILELLRIANRVTARQVFRWQNLSRHGGDIRCRAGIDVATQPFHPKPSAHYVFVLGNSDPDAKELSLQKEIKAYQWAGARVILLSEAASRHIAETGEQTMSHTTHWENRAVLNERGTPGVGSYALVADDGRIITSAGMGSTHDLVLALLGSHLSAASVATVADIMLHENIRTFATLQPFGGKELTLTGNRALDQCVELMQANLEEPLRISELVALLGISERSLERHFRTHFHTTPNAYYRELRLNHANTLLLKTAMSVRDVGLACGFPNGFSSLFRRHFGVTPMSLRKNGNLAAYSN</sequence>
<dbReference type="OrthoDB" id="9793400at2"/>
<dbReference type="SUPFAM" id="SSF46689">
    <property type="entry name" value="Homeodomain-like"/>
    <property type="match status" value="2"/>
</dbReference>
<dbReference type="InterPro" id="IPR018060">
    <property type="entry name" value="HTH_AraC"/>
</dbReference>
<dbReference type="InterPro" id="IPR009057">
    <property type="entry name" value="Homeodomain-like_sf"/>
</dbReference>
<feature type="domain" description="HTH araC/xylS-type" evidence="4">
    <location>
        <begin position="218"/>
        <end position="314"/>
    </location>
</feature>
<organism evidence="5 6">
    <name type="scientific">Aliiroseovarius pelagivivens</name>
    <dbReference type="NCBI Taxonomy" id="1639690"/>
    <lineage>
        <taxon>Bacteria</taxon>
        <taxon>Pseudomonadati</taxon>
        <taxon>Pseudomonadota</taxon>
        <taxon>Alphaproteobacteria</taxon>
        <taxon>Rhodobacterales</taxon>
        <taxon>Paracoccaceae</taxon>
        <taxon>Aliiroseovarius</taxon>
    </lineage>
</organism>
<dbReference type="Gene3D" id="1.10.10.60">
    <property type="entry name" value="Homeodomain-like"/>
    <property type="match status" value="1"/>
</dbReference>
<reference evidence="5 6" key="1">
    <citation type="submission" date="2018-03" db="EMBL/GenBank/DDBJ databases">
        <authorList>
            <person name="Keele B.F."/>
        </authorList>
    </citation>
    <scope>NUCLEOTIDE SEQUENCE [LARGE SCALE GENOMIC DNA]</scope>
    <source>
        <strain evidence="5 6">CECT 8811</strain>
    </source>
</reference>
<dbReference type="EMBL" id="OMOI01000002">
    <property type="protein sequence ID" value="SPF79197.1"/>
    <property type="molecule type" value="Genomic_DNA"/>
</dbReference>
<dbReference type="Gene3D" id="3.40.50.880">
    <property type="match status" value="1"/>
</dbReference>
<dbReference type="AlphaFoldDB" id="A0A2R8ATH7"/>
<dbReference type="SUPFAM" id="SSF52317">
    <property type="entry name" value="Class I glutamine amidotransferase-like"/>
    <property type="match status" value="1"/>
</dbReference>
<protein>
    <submittedName>
        <fullName evidence="5">HTH-type transcriptional regulator CdhR</fullName>
    </submittedName>
</protein>
<dbReference type="Proteomes" id="UP000244911">
    <property type="component" value="Unassembled WGS sequence"/>
</dbReference>
<name>A0A2R8ATH7_9RHOB</name>
<dbReference type="SMART" id="SM00342">
    <property type="entry name" value="HTH_ARAC"/>
    <property type="match status" value="1"/>
</dbReference>
<dbReference type="RefSeq" id="WP_108858155.1">
    <property type="nucleotide sequence ID" value="NZ_OMOI01000002.1"/>
</dbReference>
<keyword evidence="1" id="KW-0805">Transcription regulation</keyword>
<gene>
    <name evidence="5" type="primary">cdhR_6</name>
    <name evidence="5" type="ORF">ALP8811_03135</name>
</gene>
<evidence type="ECO:0000256" key="3">
    <source>
        <dbReference type="ARBA" id="ARBA00023163"/>
    </source>
</evidence>
<dbReference type="InterPro" id="IPR029062">
    <property type="entry name" value="Class_I_gatase-like"/>
</dbReference>
<evidence type="ECO:0000256" key="1">
    <source>
        <dbReference type="ARBA" id="ARBA00023015"/>
    </source>
</evidence>